<dbReference type="STRING" id="151549.A0A4C1T9E2"/>
<accession>A0A4C1T9E2</accession>
<protein>
    <submittedName>
        <fullName evidence="1">Uncharacterized protein</fullName>
    </submittedName>
</protein>
<name>A0A4C1T9E2_EUMVA</name>
<keyword evidence="2" id="KW-1185">Reference proteome</keyword>
<comment type="caution">
    <text evidence="1">The sequence shown here is derived from an EMBL/GenBank/DDBJ whole genome shotgun (WGS) entry which is preliminary data.</text>
</comment>
<dbReference type="EMBL" id="BGZK01004631">
    <property type="protein sequence ID" value="GBP10037.1"/>
    <property type="molecule type" value="Genomic_DNA"/>
</dbReference>
<evidence type="ECO:0000313" key="1">
    <source>
        <dbReference type="EMBL" id="GBP10037.1"/>
    </source>
</evidence>
<dbReference type="AlphaFoldDB" id="A0A4C1T9E2"/>
<dbReference type="SUPFAM" id="SSF52087">
    <property type="entry name" value="CRAL/TRIO domain"/>
    <property type="match status" value="1"/>
</dbReference>
<sequence>MRTVFVLTGISRAPNVKYGITPIIAKSMLFYKSINVKHETHSTQQATDCIVLVIVISSFFQLQSRYAMPLPIPMNGNGPRIVFLNLAGDIAKGLVNLDDLYKVVFIHSDDFTNEETGIPLKYLPTYLGGQNGSAEEHVKEFEKKFLEYESYFKENANYGTNELLRPVKPIDFDGIYGLGGSFRKLDVD</sequence>
<dbReference type="OrthoDB" id="6682367at2759"/>
<evidence type="ECO:0000313" key="2">
    <source>
        <dbReference type="Proteomes" id="UP000299102"/>
    </source>
</evidence>
<dbReference type="Gene3D" id="1.20.5.1200">
    <property type="entry name" value="Alpha-tocopherol transfer"/>
    <property type="match status" value="1"/>
</dbReference>
<dbReference type="Proteomes" id="UP000299102">
    <property type="component" value="Unassembled WGS sequence"/>
</dbReference>
<gene>
    <name evidence="1" type="ORF">EVAR_73621_1</name>
</gene>
<organism evidence="1 2">
    <name type="scientific">Eumeta variegata</name>
    <name type="common">Bagworm moth</name>
    <name type="synonym">Eumeta japonica</name>
    <dbReference type="NCBI Taxonomy" id="151549"/>
    <lineage>
        <taxon>Eukaryota</taxon>
        <taxon>Metazoa</taxon>
        <taxon>Ecdysozoa</taxon>
        <taxon>Arthropoda</taxon>
        <taxon>Hexapoda</taxon>
        <taxon>Insecta</taxon>
        <taxon>Pterygota</taxon>
        <taxon>Neoptera</taxon>
        <taxon>Endopterygota</taxon>
        <taxon>Lepidoptera</taxon>
        <taxon>Glossata</taxon>
        <taxon>Ditrysia</taxon>
        <taxon>Tineoidea</taxon>
        <taxon>Psychidae</taxon>
        <taxon>Oiketicinae</taxon>
        <taxon>Eumeta</taxon>
    </lineage>
</organism>
<dbReference type="InterPro" id="IPR036865">
    <property type="entry name" value="CRAL-TRIO_dom_sf"/>
</dbReference>
<reference evidence="1 2" key="1">
    <citation type="journal article" date="2019" name="Commun. Biol.">
        <title>The bagworm genome reveals a unique fibroin gene that provides high tensile strength.</title>
        <authorList>
            <person name="Kono N."/>
            <person name="Nakamura H."/>
            <person name="Ohtoshi R."/>
            <person name="Tomita M."/>
            <person name="Numata K."/>
            <person name="Arakawa K."/>
        </authorList>
    </citation>
    <scope>NUCLEOTIDE SEQUENCE [LARGE SCALE GENOMIC DNA]</scope>
</reference>
<proteinExistence type="predicted"/>